<keyword evidence="1" id="KW-0812">Transmembrane</keyword>
<gene>
    <name evidence="2" type="ORF">Epro_1100</name>
</gene>
<evidence type="ECO:0000313" key="2">
    <source>
        <dbReference type="EMBL" id="AKL98479.1"/>
    </source>
</evidence>
<evidence type="ECO:0000313" key="3">
    <source>
        <dbReference type="Proteomes" id="UP000035337"/>
    </source>
</evidence>
<dbReference type="OrthoDB" id="965642at2"/>
<dbReference type="EMBL" id="CP009498">
    <property type="protein sequence ID" value="AKL98479.1"/>
    <property type="molecule type" value="Genomic_DNA"/>
</dbReference>
<dbReference type="STRING" id="1408281.Epro_1100"/>
<feature type="transmembrane region" description="Helical" evidence="1">
    <location>
        <begin position="25"/>
        <end position="46"/>
    </location>
</feature>
<dbReference type="AlphaFoldDB" id="A0A0G3WLZ8"/>
<dbReference type="RefSeq" id="WP_052571054.1">
    <property type="nucleotide sequence ID" value="NZ_CP009498.1"/>
</dbReference>
<dbReference type="Proteomes" id="UP000035337">
    <property type="component" value="Chromosome"/>
</dbReference>
<accession>A0A0G3WLZ8</accession>
<proteinExistence type="predicted"/>
<name>A0A0G3WLZ8_9BACT</name>
<protein>
    <submittedName>
        <fullName evidence="2">Uncharacterized protein</fullName>
    </submittedName>
</protein>
<keyword evidence="1" id="KW-0472">Membrane</keyword>
<organism evidence="2 3">
    <name type="scientific">Endomicrobium proavitum</name>
    <dbReference type="NCBI Taxonomy" id="1408281"/>
    <lineage>
        <taxon>Bacteria</taxon>
        <taxon>Pseudomonadati</taxon>
        <taxon>Elusimicrobiota</taxon>
        <taxon>Endomicrobiia</taxon>
        <taxon>Endomicrobiales</taxon>
        <taxon>Endomicrobiaceae</taxon>
        <taxon>Endomicrobium</taxon>
    </lineage>
</organism>
<keyword evidence="3" id="KW-1185">Reference proteome</keyword>
<evidence type="ECO:0000256" key="1">
    <source>
        <dbReference type="SAM" id="Phobius"/>
    </source>
</evidence>
<dbReference type="KEGG" id="epo:Epro_1100"/>
<sequence>MDKKPVKRQKSRKSTHRTKKSKSKVLEIIVIIAIVIVGIKIISFPVGCINAMFEHKLKIERKANSADLSAMVKEINLGLPVMVDDLTRIDSVSLLPSNTLKYSVTIIDYAKDELNIKTFKELKTKSLTAHFKEEPAKGYVKFIKNNNISLVYQYNDKNGEELFTVDIPAAQTGK</sequence>
<reference evidence="2 3" key="1">
    <citation type="submission" date="2014-09" db="EMBL/GenBank/DDBJ databases">
        <title>Complete genome sequence of Endomicrobium proavitum.</title>
        <authorList>
            <person name="Zheng H."/>
        </authorList>
    </citation>
    <scope>NUCLEOTIDE SEQUENCE [LARGE SCALE GENOMIC DNA]</scope>
    <source>
        <strain evidence="2 3">Rsa215</strain>
    </source>
</reference>
<keyword evidence="1" id="KW-1133">Transmembrane helix</keyword>